<name>A0A4Y2GZU8_ARAVE</name>
<organism evidence="1 2">
    <name type="scientific">Araneus ventricosus</name>
    <name type="common">Orbweaver spider</name>
    <name type="synonym">Epeira ventricosa</name>
    <dbReference type="NCBI Taxonomy" id="182803"/>
    <lineage>
        <taxon>Eukaryota</taxon>
        <taxon>Metazoa</taxon>
        <taxon>Ecdysozoa</taxon>
        <taxon>Arthropoda</taxon>
        <taxon>Chelicerata</taxon>
        <taxon>Arachnida</taxon>
        <taxon>Araneae</taxon>
        <taxon>Araneomorphae</taxon>
        <taxon>Entelegynae</taxon>
        <taxon>Araneoidea</taxon>
        <taxon>Araneidae</taxon>
        <taxon>Araneus</taxon>
    </lineage>
</organism>
<comment type="caution">
    <text evidence="1">The sequence shown here is derived from an EMBL/GenBank/DDBJ whole genome shotgun (WGS) entry which is preliminary data.</text>
</comment>
<protein>
    <submittedName>
        <fullName evidence="1">Uncharacterized protein</fullName>
    </submittedName>
</protein>
<keyword evidence="2" id="KW-1185">Reference proteome</keyword>
<evidence type="ECO:0000313" key="1">
    <source>
        <dbReference type="EMBL" id="GBM58365.1"/>
    </source>
</evidence>
<sequence>DVVSSANGWNNFVKASQLVASLRQSAAEVLQGIPSDKLTDLKTIENAVQARFRDSNRTQFCRTELTSELEGRSQGKAFRY</sequence>
<dbReference type="Proteomes" id="UP000499080">
    <property type="component" value="Unassembled WGS sequence"/>
</dbReference>
<feature type="non-terminal residue" evidence="1">
    <location>
        <position position="1"/>
    </location>
</feature>
<gene>
    <name evidence="1" type="ORF">AVEN_169844_1</name>
</gene>
<evidence type="ECO:0000313" key="2">
    <source>
        <dbReference type="Proteomes" id="UP000499080"/>
    </source>
</evidence>
<dbReference type="EMBL" id="BGPR01256449">
    <property type="protein sequence ID" value="GBM58365.1"/>
    <property type="molecule type" value="Genomic_DNA"/>
</dbReference>
<accession>A0A4Y2GZU8</accession>
<dbReference type="AlphaFoldDB" id="A0A4Y2GZU8"/>
<proteinExistence type="predicted"/>
<reference evidence="1 2" key="1">
    <citation type="journal article" date="2019" name="Sci. Rep.">
        <title>Orb-weaving spider Araneus ventricosus genome elucidates the spidroin gene catalogue.</title>
        <authorList>
            <person name="Kono N."/>
            <person name="Nakamura H."/>
            <person name="Ohtoshi R."/>
            <person name="Moran D.A.P."/>
            <person name="Shinohara A."/>
            <person name="Yoshida Y."/>
            <person name="Fujiwara M."/>
            <person name="Mori M."/>
            <person name="Tomita M."/>
            <person name="Arakawa K."/>
        </authorList>
    </citation>
    <scope>NUCLEOTIDE SEQUENCE [LARGE SCALE GENOMIC DNA]</scope>
</reference>